<gene>
    <name evidence="1" type="ORF">S01H1_59386</name>
</gene>
<accession>X0VSP3</accession>
<name>X0VSP3_9ZZZZ</name>
<sequence length="33" mass="3633">MKKPIHILTAVTLSMALFAQEPSHDVSVINIEV</sequence>
<feature type="non-terminal residue" evidence="1">
    <location>
        <position position="33"/>
    </location>
</feature>
<dbReference type="AlphaFoldDB" id="X0VSP3"/>
<dbReference type="EMBL" id="BARS01038840">
    <property type="protein sequence ID" value="GAG14172.1"/>
    <property type="molecule type" value="Genomic_DNA"/>
</dbReference>
<evidence type="ECO:0000313" key="1">
    <source>
        <dbReference type="EMBL" id="GAG14172.1"/>
    </source>
</evidence>
<proteinExistence type="predicted"/>
<protein>
    <submittedName>
        <fullName evidence="1">Uncharacterized protein</fullName>
    </submittedName>
</protein>
<reference evidence="1" key="1">
    <citation type="journal article" date="2014" name="Front. Microbiol.">
        <title>High frequency of phylogenetically diverse reductive dehalogenase-homologous genes in deep subseafloor sedimentary metagenomes.</title>
        <authorList>
            <person name="Kawai M."/>
            <person name="Futagami T."/>
            <person name="Toyoda A."/>
            <person name="Takaki Y."/>
            <person name="Nishi S."/>
            <person name="Hori S."/>
            <person name="Arai W."/>
            <person name="Tsubouchi T."/>
            <person name="Morono Y."/>
            <person name="Uchiyama I."/>
            <person name="Ito T."/>
            <person name="Fujiyama A."/>
            <person name="Inagaki F."/>
            <person name="Takami H."/>
        </authorList>
    </citation>
    <scope>NUCLEOTIDE SEQUENCE</scope>
    <source>
        <strain evidence="1">Expedition CK06-06</strain>
    </source>
</reference>
<comment type="caution">
    <text evidence="1">The sequence shown here is derived from an EMBL/GenBank/DDBJ whole genome shotgun (WGS) entry which is preliminary data.</text>
</comment>
<organism evidence="1">
    <name type="scientific">marine sediment metagenome</name>
    <dbReference type="NCBI Taxonomy" id="412755"/>
    <lineage>
        <taxon>unclassified sequences</taxon>
        <taxon>metagenomes</taxon>
        <taxon>ecological metagenomes</taxon>
    </lineage>
</organism>